<dbReference type="Pfam" id="PF08282">
    <property type="entry name" value="Hydrolase_3"/>
    <property type="match status" value="2"/>
</dbReference>
<dbReference type="InterPro" id="IPR027417">
    <property type="entry name" value="P-loop_NTPase"/>
</dbReference>
<dbReference type="InterPro" id="IPR003593">
    <property type="entry name" value="AAA+_ATPase"/>
</dbReference>
<dbReference type="InterPro" id="IPR023214">
    <property type="entry name" value="HAD_sf"/>
</dbReference>
<dbReference type="SUPFAM" id="SSF52540">
    <property type="entry name" value="P-loop containing nucleoside triphosphate hydrolases"/>
    <property type="match status" value="1"/>
</dbReference>
<dbReference type="Pfam" id="PF13401">
    <property type="entry name" value="AAA_22"/>
    <property type="match status" value="1"/>
</dbReference>
<dbReference type="InterPro" id="IPR049945">
    <property type="entry name" value="AAA_22"/>
</dbReference>
<organism evidence="2 3">
    <name type="scientific">Mucilaginibacter antarcticus</name>
    <dbReference type="NCBI Taxonomy" id="1855725"/>
    <lineage>
        <taxon>Bacteria</taxon>
        <taxon>Pseudomonadati</taxon>
        <taxon>Bacteroidota</taxon>
        <taxon>Sphingobacteriia</taxon>
        <taxon>Sphingobacteriales</taxon>
        <taxon>Sphingobacteriaceae</taxon>
        <taxon>Mucilaginibacter</taxon>
    </lineage>
</organism>
<dbReference type="SMART" id="SM00382">
    <property type="entry name" value="AAA"/>
    <property type="match status" value="1"/>
</dbReference>
<comment type="caution">
    <text evidence="2">The sequence shown here is derived from an EMBL/GenBank/DDBJ whole genome shotgun (WGS) entry which is preliminary data.</text>
</comment>
<dbReference type="Proteomes" id="UP001597601">
    <property type="component" value="Unassembled WGS sequence"/>
</dbReference>
<dbReference type="CDD" id="cd00009">
    <property type="entry name" value="AAA"/>
    <property type="match status" value="1"/>
</dbReference>
<gene>
    <name evidence="2" type="ORF">ACFSYC_12640</name>
</gene>
<dbReference type="InterPro" id="IPR036412">
    <property type="entry name" value="HAD-like_sf"/>
</dbReference>
<dbReference type="SUPFAM" id="SSF56784">
    <property type="entry name" value="HAD-like"/>
    <property type="match status" value="1"/>
</dbReference>
<dbReference type="InterPro" id="IPR006379">
    <property type="entry name" value="HAD-SF_hydro_IIB"/>
</dbReference>
<accession>A0ABW5XP33</accession>
<dbReference type="GO" id="GO:0016787">
    <property type="term" value="F:hydrolase activity"/>
    <property type="evidence" value="ECO:0007669"/>
    <property type="project" value="UniProtKB-KW"/>
</dbReference>
<evidence type="ECO:0000313" key="2">
    <source>
        <dbReference type="EMBL" id="MFD2865540.1"/>
    </source>
</evidence>
<evidence type="ECO:0000259" key="1">
    <source>
        <dbReference type="SMART" id="SM00382"/>
    </source>
</evidence>
<protein>
    <submittedName>
        <fullName evidence="2">HAD-IIB family hydrolase</fullName>
    </submittedName>
</protein>
<keyword evidence="3" id="KW-1185">Reference proteome</keyword>
<reference evidence="3" key="1">
    <citation type="journal article" date="2019" name="Int. J. Syst. Evol. Microbiol.">
        <title>The Global Catalogue of Microorganisms (GCM) 10K type strain sequencing project: providing services to taxonomists for standard genome sequencing and annotation.</title>
        <authorList>
            <consortium name="The Broad Institute Genomics Platform"/>
            <consortium name="The Broad Institute Genome Sequencing Center for Infectious Disease"/>
            <person name="Wu L."/>
            <person name="Ma J."/>
        </authorList>
    </citation>
    <scope>NUCLEOTIDE SEQUENCE [LARGE SCALE GENOMIC DNA]</scope>
    <source>
        <strain evidence="3">KCTC 52232</strain>
    </source>
</reference>
<name>A0ABW5XP33_9SPHI</name>
<sequence>MAKSLAQMRYHILTTDYDGTIAENEKVSQATLEALLRLKATGRYLILVTGRELGPLQAIFPEYTIFDLIVAENGALIYNPANLQKILLGERPTDSFIQALKEKGIPLSVGEVIVATWEPHQDAVLEAIKVAGLEHQVIFNKGAIMILPPGVNKATGLHRALKELNLSEHNAVAVGDAENDNAMLQVVECAVAVGNALPQLKANADWVAPGERGEGVSELISQIILDDLAILDPKLSRYYLEIGKQADGASYEISPYGNNILLAGTSGCGKTTLAAAFIGKLIEKKYQFCLIDPEGDYQDLAGAITIGDSSQPPLIDHVIKVLSQPAENAIVCFLAIPLSHRPVYFKKLRCALTELRKNTGHPHFIIIDEAHHLMPKENTVNFNDFPEDFTNIFAITTQPDLLCPDFLKRINVVLAMGESPAQTIVSFAVASGNEIILPDTGKFQKRDVLVWRKEPGSISVIKSSEPGQFLMRHKRKYASGDMYSNSFYFTGPSHKLNLKANNLMIFIQMAAGIDDETWLYHLHRHDYSKWFRNSVKDPKLSLRSEAIENDEPNAALSRKEIFSLILNRYTLPA</sequence>
<dbReference type="PANTHER" id="PTHR10000">
    <property type="entry name" value="PHOSPHOSERINE PHOSPHATASE"/>
    <property type="match status" value="1"/>
</dbReference>
<dbReference type="RefSeq" id="WP_377128032.1">
    <property type="nucleotide sequence ID" value="NZ_JBHUON010000014.1"/>
</dbReference>
<keyword evidence="2" id="KW-0378">Hydrolase</keyword>
<dbReference type="Gene3D" id="3.40.50.1000">
    <property type="entry name" value="HAD superfamily/HAD-like"/>
    <property type="match status" value="1"/>
</dbReference>
<dbReference type="PANTHER" id="PTHR10000:SF8">
    <property type="entry name" value="HAD SUPERFAMILY HYDROLASE-LIKE, TYPE 3"/>
    <property type="match status" value="1"/>
</dbReference>
<proteinExistence type="predicted"/>
<dbReference type="Gene3D" id="3.40.50.300">
    <property type="entry name" value="P-loop containing nucleotide triphosphate hydrolases"/>
    <property type="match status" value="1"/>
</dbReference>
<dbReference type="NCBIfam" id="TIGR01484">
    <property type="entry name" value="HAD-SF-IIB"/>
    <property type="match status" value="1"/>
</dbReference>
<dbReference type="EMBL" id="JBHUON010000014">
    <property type="protein sequence ID" value="MFD2865540.1"/>
    <property type="molecule type" value="Genomic_DNA"/>
</dbReference>
<feature type="domain" description="AAA+ ATPase" evidence="1">
    <location>
        <begin position="256"/>
        <end position="420"/>
    </location>
</feature>
<evidence type="ECO:0000313" key="3">
    <source>
        <dbReference type="Proteomes" id="UP001597601"/>
    </source>
</evidence>
<dbReference type="Gene3D" id="3.90.1070.10">
    <property type="match status" value="1"/>
</dbReference>